<dbReference type="GeneID" id="19459826"/>
<evidence type="ECO:0000256" key="1">
    <source>
        <dbReference type="SAM" id="MobiDB-lite"/>
    </source>
</evidence>
<gene>
    <name evidence="2" type="ORF">GLAREA_00768</name>
</gene>
<dbReference type="Proteomes" id="UP000016922">
    <property type="component" value="Unassembled WGS sequence"/>
</dbReference>
<accession>S3DT47</accession>
<dbReference type="KEGG" id="glz:GLAREA_00768"/>
<proteinExistence type="predicted"/>
<protein>
    <submittedName>
        <fullName evidence="2">Uncharacterized protein</fullName>
    </submittedName>
</protein>
<evidence type="ECO:0000313" key="3">
    <source>
        <dbReference type="Proteomes" id="UP000016922"/>
    </source>
</evidence>
<dbReference type="AlphaFoldDB" id="S3DT47"/>
<sequence length="230" mass="25059">MGLLSPRASRKRYCIRDIAGEKPLWDSIRDGPRLVARRGEWQATWVRGPQEQGIWVKSQAAGPLMVRPDAEGSGSCGGSLAIYTLGMERRLKRGCYRSCWLNEDTFDVHASGYGEVVSTQPGFRGLFPAYAGVVGGGQDACHGKSSLPGPIAALIGERDRVAIHRRSELGAFGEGSFSAPTRRGREIGTGPKAQHIKRPARLDEASTRWSTVLEYSKSYRGKGKGKSLKN</sequence>
<name>S3DT47_GLAL2</name>
<feature type="region of interest" description="Disordered" evidence="1">
    <location>
        <begin position="180"/>
        <end position="202"/>
    </location>
</feature>
<dbReference type="HOGENOM" id="CLU_1204878_0_0_1"/>
<dbReference type="EMBL" id="KE145367">
    <property type="protein sequence ID" value="EPE29608.1"/>
    <property type="molecule type" value="Genomic_DNA"/>
</dbReference>
<evidence type="ECO:0000313" key="2">
    <source>
        <dbReference type="EMBL" id="EPE29608.1"/>
    </source>
</evidence>
<organism evidence="2 3">
    <name type="scientific">Glarea lozoyensis (strain ATCC 20868 / MF5171)</name>
    <dbReference type="NCBI Taxonomy" id="1116229"/>
    <lineage>
        <taxon>Eukaryota</taxon>
        <taxon>Fungi</taxon>
        <taxon>Dikarya</taxon>
        <taxon>Ascomycota</taxon>
        <taxon>Pezizomycotina</taxon>
        <taxon>Leotiomycetes</taxon>
        <taxon>Helotiales</taxon>
        <taxon>Helotiaceae</taxon>
        <taxon>Glarea</taxon>
    </lineage>
</organism>
<keyword evidence="3" id="KW-1185">Reference proteome</keyword>
<reference evidence="2 3" key="1">
    <citation type="journal article" date="2013" name="BMC Genomics">
        <title>Genomics-driven discovery of the pneumocandin biosynthetic gene cluster in the fungus Glarea lozoyensis.</title>
        <authorList>
            <person name="Chen L."/>
            <person name="Yue Q."/>
            <person name="Zhang X."/>
            <person name="Xiang M."/>
            <person name="Wang C."/>
            <person name="Li S."/>
            <person name="Che Y."/>
            <person name="Ortiz-Lopez F.J."/>
            <person name="Bills G.F."/>
            <person name="Liu X."/>
            <person name="An Z."/>
        </authorList>
    </citation>
    <scope>NUCLEOTIDE SEQUENCE [LARGE SCALE GENOMIC DNA]</scope>
    <source>
        <strain evidence="3">ATCC 20868 / MF5171</strain>
    </source>
</reference>
<dbReference type="RefSeq" id="XP_008083717.1">
    <property type="nucleotide sequence ID" value="XM_008085526.1"/>
</dbReference>